<protein>
    <submittedName>
        <fullName evidence="2">NAD(P)H nitroreductase</fullName>
    </submittedName>
</protein>
<dbReference type="NCBIfam" id="NF047509">
    <property type="entry name" value="Rv3131_FMN_oxido"/>
    <property type="match status" value="1"/>
</dbReference>
<proteinExistence type="predicted"/>
<evidence type="ECO:0000313" key="2">
    <source>
        <dbReference type="EMBL" id="MBH0781076.1"/>
    </source>
</evidence>
<dbReference type="PANTHER" id="PTHR23026:SF123">
    <property type="entry name" value="NAD(P)H NITROREDUCTASE RV3131-RELATED"/>
    <property type="match status" value="1"/>
</dbReference>
<sequence length="332" mass="36287">MRYGTLDDDLVEAALTLAVRAPSVHNTQPWRFRITDRGLHLYLDPTRALPATDPDQRDLLLSCGAVLHHLRVALAAQGWSAIVDRLPDPSDPDHLATLELVRHRPTMTDLALCAAIARRRTDRRHYTSQPIPPGYLSLVTERAAANGAVVRQATYEPRRALVETLYEAARRRTGDPGYQLELAEWSGRHDGTDGVPAANTPRPRPGQGIPSRAFAAPRMVDTSREPDYAELLVIGTAGDDRETRLRAGEAVSAVLLTATNIGLSTCLLTEPLGLPDLRRRIRTAVLGDAFDPQAVIRIGWPDDIGTVPVVPRRAISEVLDAPTPPMCGTTSR</sequence>
<dbReference type="Gene3D" id="3.40.109.10">
    <property type="entry name" value="NADH Oxidase"/>
    <property type="match status" value="2"/>
</dbReference>
<dbReference type="EMBL" id="JADMLG010000020">
    <property type="protein sequence ID" value="MBH0781076.1"/>
    <property type="molecule type" value="Genomic_DNA"/>
</dbReference>
<dbReference type="SUPFAM" id="SSF55469">
    <property type="entry name" value="FMN-dependent nitroreductase-like"/>
    <property type="match status" value="2"/>
</dbReference>
<dbReference type="PANTHER" id="PTHR23026">
    <property type="entry name" value="NADPH NITROREDUCTASE"/>
    <property type="match status" value="1"/>
</dbReference>
<name>A0A931IGS2_9NOCA</name>
<evidence type="ECO:0000256" key="1">
    <source>
        <dbReference type="SAM" id="MobiDB-lite"/>
    </source>
</evidence>
<comment type="caution">
    <text evidence="2">The sequence shown here is derived from an EMBL/GenBank/DDBJ whole genome shotgun (WGS) entry which is preliminary data.</text>
</comment>
<evidence type="ECO:0000313" key="3">
    <source>
        <dbReference type="Proteomes" id="UP000655751"/>
    </source>
</evidence>
<keyword evidence="3" id="KW-1185">Reference proteome</keyword>
<reference evidence="2" key="1">
    <citation type="submission" date="2020-11" db="EMBL/GenBank/DDBJ databases">
        <title>Nocardia NEAU-351.nov., a novel actinomycete isolated from the cow dung.</title>
        <authorList>
            <person name="Zhang X."/>
        </authorList>
    </citation>
    <scope>NUCLEOTIDE SEQUENCE</scope>
    <source>
        <strain evidence="2">NEAU-351</strain>
    </source>
</reference>
<dbReference type="AlphaFoldDB" id="A0A931IGS2"/>
<dbReference type="GO" id="GO:0016491">
    <property type="term" value="F:oxidoreductase activity"/>
    <property type="evidence" value="ECO:0007669"/>
    <property type="project" value="InterPro"/>
</dbReference>
<dbReference type="Proteomes" id="UP000655751">
    <property type="component" value="Unassembled WGS sequence"/>
</dbReference>
<dbReference type="RefSeq" id="WP_196153375.1">
    <property type="nucleotide sequence ID" value="NZ_JADMLG010000020.1"/>
</dbReference>
<accession>A0A931IGS2</accession>
<dbReference type="InterPro" id="IPR000415">
    <property type="entry name" value="Nitroreductase-like"/>
</dbReference>
<gene>
    <name evidence="2" type="ORF">IT779_32865</name>
</gene>
<dbReference type="InterPro" id="IPR050627">
    <property type="entry name" value="Nitroreductase/BluB"/>
</dbReference>
<organism evidence="2 3">
    <name type="scientific">Nocardia bovistercoris</name>
    <dbReference type="NCBI Taxonomy" id="2785916"/>
    <lineage>
        <taxon>Bacteria</taxon>
        <taxon>Bacillati</taxon>
        <taxon>Actinomycetota</taxon>
        <taxon>Actinomycetes</taxon>
        <taxon>Mycobacteriales</taxon>
        <taxon>Nocardiaceae</taxon>
        <taxon>Nocardia</taxon>
    </lineage>
</organism>
<feature type="region of interest" description="Disordered" evidence="1">
    <location>
        <begin position="188"/>
        <end position="213"/>
    </location>
</feature>